<dbReference type="EMBL" id="MDLC01000005">
    <property type="protein sequence ID" value="ODS24727.1"/>
    <property type="molecule type" value="Genomic_DNA"/>
</dbReference>
<organism evidence="6 7">
    <name type="scientific">Candidatus Endobugula sertula</name>
    <name type="common">Bugula neritina bacterial symbiont</name>
    <dbReference type="NCBI Taxonomy" id="62101"/>
    <lineage>
        <taxon>Bacteria</taxon>
        <taxon>Pseudomonadati</taxon>
        <taxon>Pseudomonadota</taxon>
        <taxon>Gammaproteobacteria</taxon>
        <taxon>Cellvibrionales</taxon>
        <taxon>Cellvibrionaceae</taxon>
        <taxon>Candidatus Endobugula</taxon>
    </lineage>
</organism>
<gene>
    <name evidence="6" type="ORF">AB835_02350</name>
</gene>
<evidence type="ECO:0000256" key="1">
    <source>
        <dbReference type="ARBA" id="ARBA00005417"/>
    </source>
</evidence>
<dbReference type="SUPFAM" id="SSF52540">
    <property type="entry name" value="P-loop containing nucleoside triphosphate hydrolases"/>
    <property type="match status" value="2"/>
</dbReference>
<dbReference type="InterPro" id="IPR017871">
    <property type="entry name" value="ABC_transporter-like_CS"/>
</dbReference>
<dbReference type="FunFam" id="3.40.50.300:FF:000016">
    <property type="entry name" value="Oligopeptide ABC transporter ATP-binding component"/>
    <property type="match status" value="2"/>
</dbReference>
<dbReference type="Pfam" id="PF08352">
    <property type="entry name" value="oligo_HPY"/>
    <property type="match status" value="2"/>
</dbReference>
<dbReference type="InterPro" id="IPR003439">
    <property type="entry name" value="ABC_transporter-like_ATP-bd"/>
</dbReference>
<proteinExistence type="inferred from homology"/>
<dbReference type="AlphaFoldDB" id="A0A1D2QT28"/>
<name>A0A1D2QT28_9GAMM</name>
<dbReference type="PANTHER" id="PTHR43776:SF7">
    <property type="entry name" value="D,D-DIPEPTIDE TRANSPORT ATP-BINDING PROTEIN DDPF-RELATED"/>
    <property type="match status" value="1"/>
</dbReference>
<keyword evidence="3" id="KW-0547">Nucleotide-binding</keyword>
<reference evidence="6 7" key="1">
    <citation type="journal article" date="2016" name="Appl. Environ. Microbiol.">
        <title>Lack of Overt Genome Reduction in the Bryostatin-Producing Bryozoan Symbiont "Candidatus Endobugula sertula".</title>
        <authorList>
            <person name="Miller I.J."/>
            <person name="Vanee N."/>
            <person name="Fong S.S."/>
            <person name="Lim-Fong G.E."/>
            <person name="Kwan J.C."/>
        </authorList>
    </citation>
    <scope>NUCLEOTIDE SEQUENCE [LARGE SCALE GENOMIC DNA]</scope>
    <source>
        <strain evidence="6">AB1-4</strain>
    </source>
</reference>
<evidence type="ECO:0000256" key="4">
    <source>
        <dbReference type="ARBA" id="ARBA00022840"/>
    </source>
</evidence>
<dbReference type="Proteomes" id="UP000242502">
    <property type="component" value="Unassembled WGS sequence"/>
</dbReference>
<evidence type="ECO:0000313" key="7">
    <source>
        <dbReference type="Proteomes" id="UP000242502"/>
    </source>
</evidence>
<evidence type="ECO:0000259" key="5">
    <source>
        <dbReference type="PROSITE" id="PS50893"/>
    </source>
</evidence>
<dbReference type="InterPro" id="IPR027417">
    <property type="entry name" value="P-loop_NTPase"/>
</dbReference>
<dbReference type="PANTHER" id="PTHR43776">
    <property type="entry name" value="TRANSPORT ATP-BINDING PROTEIN"/>
    <property type="match status" value="1"/>
</dbReference>
<evidence type="ECO:0000313" key="6">
    <source>
        <dbReference type="EMBL" id="ODS24727.1"/>
    </source>
</evidence>
<protein>
    <submittedName>
        <fullName evidence="6">ABC transporter ATP-binding protein</fullName>
    </submittedName>
</protein>
<dbReference type="GO" id="GO:0015833">
    <property type="term" value="P:peptide transport"/>
    <property type="evidence" value="ECO:0007669"/>
    <property type="project" value="InterPro"/>
</dbReference>
<evidence type="ECO:0000256" key="3">
    <source>
        <dbReference type="ARBA" id="ARBA00022741"/>
    </source>
</evidence>
<dbReference type="InterPro" id="IPR003593">
    <property type="entry name" value="AAA+_ATPase"/>
</dbReference>
<feature type="domain" description="ABC transporter" evidence="5">
    <location>
        <begin position="9"/>
        <end position="260"/>
    </location>
</feature>
<dbReference type="STRING" id="62101.AB835_02350"/>
<dbReference type="GO" id="GO:0005524">
    <property type="term" value="F:ATP binding"/>
    <property type="evidence" value="ECO:0007669"/>
    <property type="project" value="UniProtKB-KW"/>
</dbReference>
<dbReference type="PROSITE" id="PS00211">
    <property type="entry name" value="ABC_TRANSPORTER_1"/>
    <property type="match status" value="2"/>
</dbReference>
<evidence type="ECO:0000256" key="2">
    <source>
        <dbReference type="ARBA" id="ARBA00022448"/>
    </source>
</evidence>
<dbReference type="PROSITE" id="PS50893">
    <property type="entry name" value="ABC_TRANSPORTER_2"/>
    <property type="match status" value="2"/>
</dbReference>
<dbReference type="NCBIfam" id="NF007739">
    <property type="entry name" value="PRK10419.1"/>
    <property type="match status" value="2"/>
</dbReference>
<feature type="domain" description="ABC transporter" evidence="5">
    <location>
        <begin position="303"/>
        <end position="554"/>
    </location>
</feature>
<dbReference type="SMART" id="SM00382">
    <property type="entry name" value="AAA"/>
    <property type="match status" value="2"/>
</dbReference>
<dbReference type="InterPro" id="IPR013563">
    <property type="entry name" value="Oligopep_ABC_C"/>
</dbReference>
<dbReference type="CDD" id="cd03257">
    <property type="entry name" value="ABC_NikE_OppD_transporters"/>
    <property type="match status" value="2"/>
</dbReference>
<dbReference type="GO" id="GO:0016887">
    <property type="term" value="F:ATP hydrolysis activity"/>
    <property type="evidence" value="ECO:0007669"/>
    <property type="project" value="InterPro"/>
</dbReference>
<dbReference type="NCBIfam" id="NF008453">
    <property type="entry name" value="PRK11308.1"/>
    <property type="match status" value="2"/>
</dbReference>
<dbReference type="Gene3D" id="3.40.50.300">
    <property type="entry name" value="P-loop containing nucleotide triphosphate hydrolases"/>
    <property type="match status" value="2"/>
</dbReference>
<accession>A0A1D2QT28</accession>
<sequence>MTEKSNSVLRVSNLITHIHGAKQPVKAINDIHFSIAPGETFALVGESGSGKSMTALSIMRLLPSVAEVKQGEILFQGKNLLHLTEAEMRNIRGTGIGMIFQEPMTSLNPIMTIGQQIVEAVANAQPNLPTKQQWQKVSELLELVSIKNYQDRINEYPHQFSGGMRQRVMIAIALAGEPELLIADEPTTALDVTTQAQVLTLIQEIQQKRKMAVLLITHDLGIVHDMADHIAVMRHGKILETADSKTFFKQPQHSYSRSLFEVIPSLAKRGKKLTDATILSTNSNSINGSTANTKGSHNNDILLSVNNLKTYFPIKKGVFRRTVGYVEAIDGVSLNIQRGKTLALVGESGSGKTTLAKTVIRLLNHTDGDIVFAGNKIDQQSKKHLQNLRAELQIVFQDPYSSMNPRMLVRDILSEGMKALKVHNTPEAREQRMLELLELVGLDAQSLNRYPHQFSGGQRQRISIARALAVNPKLIICDEPTSALDVSVQAQILNLLKDLQDRLGISYLFITHDISVVSYIADEVAVMYNGKIVEQGSVEDIILKPEHDYTKTLMSAVPTLYKAT</sequence>
<comment type="similarity">
    <text evidence="1">Belongs to the ABC transporter superfamily.</text>
</comment>
<comment type="caution">
    <text evidence="6">The sequence shown here is derived from an EMBL/GenBank/DDBJ whole genome shotgun (WGS) entry which is preliminary data.</text>
</comment>
<keyword evidence="4 6" id="KW-0067">ATP-binding</keyword>
<keyword evidence="2" id="KW-0813">Transport</keyword>
<dbReference type="InterPro" id="IPR050319">
    <property type="entry name" value="ABC_transp_ATP-bind"/>
</dbReference>
<dbReference type="Pfam" id="PF00005">
    <property type="entry name" value="ABC_tran"/>
    <property type="match status" value="2"/>
</dbReference>
<dbReference type="GO" id="GO:0055085">
    <property type="term" value="P:transmembrane transport"/>
    <property type="evidence" value="ECO:0007669"/>
    <property type="project" value="UniProtKB-ARBA"/>
</dbReference>